<dbReference type="EMBL" id="JABBWK010000001">
    <property type="protein sequence ID" value="KAG1908466.1"/>
    <property type="molecule type" value="Genomic_DNA"/>
</dbReference>
<keyword evidence="1" id="KW-0732">Signal</keyword>
<feature type="chain" id="PRO_5042296611" evidence="1">
    <location>
        <begin position="20"/>
        <end position="80"/>
    </location>
</feature>
<sequence length="80" mass="8663">MRLSLVLALVAALTASVYASDAEAEGCPFTCKHDDDCTACETPKCVSSLHPGYNHTNNRRCIRTFLYVSGVDQCSGPHQD</sequence>
<reference evidence="2" key="1">
    <citation type="journal article" date="2020" name="New Phytol.">
        <title>Comparative genomics reveals dynamic genome evolution in host specialist ectomycorrhizal fungi.</title>
        <authorList>
            <person name="Lofgren L.A."/>
            <person name="Nguyen N.H."/>
            <person name="Vilgalys R."/>
            <person name="Ruytinx J."/>
            <person name="Liao H.L."/>
            <person name="Branco S."/>
            <person name="Kuo A."/>
            <person name="LaButti K."/>
            <person name="Lipzen A."/>
            <person name="Andreopoulos W."/>
            <person name="Pangilinan J."/>
            <person name="Riley R."/>
            <person name="Hundley H."/>
            <person name="Na H."/>
            <person name="Barry K."/>
            <person name="Grigoriev I.V."/>
            <person name="Stajich J.E."/>
            <person name="Kennedy P.G."/>
        </authorList>
    </citation>
    <scope>NUCLEOTIDE SEQUENCE</scope>
    <source>
        <strain evidence="2">FC203</strain>
    </source>
</reference>
<evidence type="ECO:0000256" key="1">
    <source>
        <dbReference type="SAM" id="SignalP"/>
    </source>
</evidence>
<dbReference type="Proteomes" id="UP001195769">
    <property type="component" value="Unassembled WGS sequence"/>
</dbReference>
<organism evidence="2 3">
    <name type="scientific">Suillus fuscotomentosus</name>
    <dbReference type="NCBI Taxonomy" id="1912939"/>
    <lineage>
        <taxon>Eukaryota</taxon>
        <taxon>Fungi</taxon>
        <taxon>Dikarya</taxon>
        <taxon>Basidiomycota</taxon>
        <taxon>Agaricomycotina</taxon>
        <taxon>Agaricomycetes</taxon>
        <taxon>Agaricomycetidae</taxon>
        <taxon>Boletales</taxon>
        <taxon>Suillineae</taxon>
        <taxon>Suillaceae</taxon>
        <taxon>Suillus</taxon>
    </lineage>
</organism>
<protein>
    <submittedName>
        <fullName evidence="2">Uncharacterized protein</fullName>
    </submittedName>
</protein>
<dbReference type="AlphaFoldDB" id="A0AAD4ELU5"/>
<name>A0AAD4ELU5_9AGAM</name>
<dbReference type="GeneID" id="64672534"/>
<evidence type="ECO:0000313" key="3">
    <source>
        <dbReference type="Proteomes" id="UP001195769"/>
    </source>
</evidence>
<feature type="signal peptide" evidence="1">
    <location>
        <begin position="1"/>
        <end position="19"/>
    </location>
</feature>
<keyword evidence="3" id="KW-1185">Reference proteome</keyword>
<dbReference type="RefSeq" id="XP_041234041.1">
    <property type="nucleotide sequence ID" value="XM_041378236.1"/>
</dbReference>
<proteinExistence type="predicted"/>
<accession>A0AAD4ELU5</accession>
<comment type="caution">
    <text evidence="2">The sequence shown here is derived from an EMBL/GenBank/DDBJ whole genome shotgun (WGS) entry which is preliminary data.</text>
</comment>
<gene>
    <name evidence="2" type="ORF">F5891DRAFT_993169</name>
</gene>
<evidence type="ECO:0000313" key="2">
    <source>
        <dbReference type="EMBL" id="KAG1908466.1"/>
    </source>
</evidence>